<evidence type="ECO:0000313" key="3">
    <source>
        <dbReference type="EMBL" id="KGG80912.1"/>
    </source>
</evidence>
<dbReference type="InterPro" id="IPR008988">
    <property type="entry name" value="Transcriptional_repressor_C"/>
</dbReference>
<keyword evidence="1" id="KW-0408">Iron</keyword>
<name>A0A096BJ71_9FIRM</name>
<dbReference type="Gene3D" id="2.30.30.90">
    <property type="match status" value="1"/>
</dbReference>
<dbReference type="InterPro" id="IPR007167">
    <property type="entry name" value="Fe-transptr_FeoA-like"/>
</dbReference>
<dbReference type="Pfam" id="PF04023">
    <property type="entry name" value="FeoA"/>
    <property type="match status" value="1"/>
</dbReference>
<protein>
    <recommendedName>
        <fullName evidence="2">Ferrous iron transporter FeoA-like domain-containing protein</fullName>
    </recommendedName>
</protein>
<sequence>MPLSMVNPGQSVILKSIRWGSKLRKKLYDMGLTEGVKITVISDNINGAFIINVRGSRVVLGSSLTNQIIVDVI</sequence>
<dbReference type="InterPro" id="IPR038157">
    <property type="entry name" value="FeoA_core_dom"/>
</dbReference>
<proteinExistence type="predicted"/>
<dbReference type="GO" id="GO:0046914">
    <property type="term" value="F:transition metal ion binding"/>
    <property type="evidence" value="ECO:0007669"/>
    <property type="project" value="InterPro"/>
</dbReference>
<dbReference type="AlphaFoldDB" id="A0A096BJ71"/>
<dbReference type="PANTHER" id="PTHR43151">
    <property type="entry name" value="FEOA FAMILY PROTEIN"/>
    <property type="match status" value="1"/>
</dbReference>
<gene>
    <name evidence="3" type="ORF">Y919_03530</name>
</gene>
<evidence type="ECO:0000259" key="2">
    <source>
        <dbReference type="SMART" id="SM00899"/>
    </source>
</evidence>
<dbReference type="EMBL" id="AZTB01000011">
    <property type="protein sequence ID" value="KGG80912.1"/>
    <property type="molecule type" value="Genomic_DNA"/>
</dbReference>
<dbReference type="Proteomes" id="UP000029622">
    <property type="component" value="Unassembled WGS sequence"/>
</dbReference>
<evidence type="ECO:0000256" key="1">
    <source>
        <dbReference type="ARBA" id="ARBA00023004"/>
    </source>
</evidence>
<dbReference type="PANTHER" id="PTHR43151:SF2">
    <property type="entry name" value="FE(2+) TRANSPORT PROTEIN A-RELATED"/>
    <property type="match status" value="1"/>
</dbReference>
<reference evidence="3 4" key="1">
    <citation type="submission" date="2013-12" db="EMBL/GenBank/DDBJ databases">
        <title>Draft genome sequence of Caloranaerobacter sp. H53214.</title>
        <authorList>
            <person name="Jiang L.J."/>
            <person name="Shao Z.Z."/>
            <person name="Long M.N."/>
        </authorList>
    </citation>
    <scope>NUCLEOTIDE SEQUENCE [LARGE SCALE GENOMIC DNA]</scope>
    <source>
        <strain evidence="3 4">H53214</strain>
    </source>
</reference>
<dbReference type="RefSeq" id="WP_035162461.1">
    <property type="nucleotide sequence ID" value="NZ_AZTB01000011.1"/>
</dbReference>
<organism evidence="3 4">
    <name type="scientific">Caloranaerobacter azorensis H53214</name>
    <dbReference type="NCBI Taxonomy" id="1156417"/>
    <lineage>
        <taxon>Bacteria</taxon>
        <taxon>Bacillati</taxon>
        <taxon>Bacillota</taxon>
        <taxon>Tissierellia</taxon>
        <taxon>Tissierellales</taxon>
        <taxon>Thermohalobacteraceae</taxon>
        <taxon>Caloranaerobacter</taxon>
    </lineage>
</organism>
<evidence type="ECO:0000313" key="4">
    <source>
        <dbReference type="Proteomes" id="UP000029622"/>
    </source>
</evidence>
<feature type="domain" description="Ferrous iron transporter FeoA-like" evidence="2">
    <location>
        <begin position="1"/>
        <end position="72"/>
    </location>
</feature>
<dbReference type="InterPro" id="IPR053184">
    <property type="entry name" value="FeoA-like"/>
</dbReference>
<accession>A0A096BJ71</accession>
<comment type="caution">
    <text evidence="3">The sequence shown here is derived from an EMBL/GenBank/DDBJ whole genome shotgun (WGS) entry which is preliminary data.</text>
</comment>
<dbReference type="SMART" id="SM00899">
    <property type="entry name" value="FeoA"/>
    <property type="match status" value="1"/>
</dbReference>
<dbReference type="STRING" id="1156417.Y919_03530"/>
<dbReference type="SUPFAM" id="SSF50037">
    <property type="entry name" value="C-terminal domain of transcriptional repressors"/>
    <property type="match status" value="1"/>
</dbReference>